<organism evidence="1 2">
    <name type="scientific">Platysternon megacephalum</name>
    <name type="common">big-headed turtle</name>
    <dbReference type="NCBI Taxonomy" id="55544"/>
    <lineage>
        <taxon>Eukaryota</taxon>
        <taxon>Metazoa</taxon>
        <taxon>Chordata</taxon>
        <taxon>Craniata</taxon>
        <taxon>Vertebrata</taxon>
        <taxon>Euteleostomi</taxon>
        <taxon>Archelosauria</taxon>
        <taxon>Testudinata</taxon>
        <taxon>Testudines</taxon>
        <taxon>Cryptodira</taxon>
        <taxon>Durocryptodira</taxon>
        <taxon>Testudinoidea</taxon>
        <taxon>Platysternidae</taxon>
        <taxon>Platysternon</taxon>
    </lineage>
</organism>
<gene>
    <name evidence="1" type="ORF">DR999_PMT11530</name>
</gene>
<keyword evidence="2" id="KW-1185">Reference proteome</keyword>
<dbReference type="EMBL" id="QXTE01000107">
    <property type="protein sequence ID" value="TFK05895.1"/>
    <property type="molecule type" value="Genomic_DNA"/>
</dbReference>
<name>A0A4D9EBW4_9SAUR</name>
<evidence type="ECO:0000313" key="2">
    <source>
        <dbReference type="Proteomes" id="UP000297703"/>
    </source>
</evidence>
<sequence length="162" mass="16958">MASTARDSQFDPCHVALAACGPGGAQRHMAEKRQQRCMELAGSPCHWATGECQRPSAQQGAAGSLVLLRHDGLVQTAGMRGRVLCCPWGDGRHSSAGLGARHGALCPQDPSLSLVQPLWAQDSSPVFCRCLRGRCKNPGAIAGGYSAPTLGRGAALDAREQL</sequence>
<dbReference type="AlphaFoldDB" id="A0A4D9EBW4"/>
<comment type="caution">
    <text evidence="1">The sequence shown here is derived from an EMBL/GenBank/DDBJ whole genome shotgun (WGS) entry which is preliminary data.</text>
</comment>
<dbReference type="Proteomes" id="UP000297703">
    <property type="component" value="Unassembled WGS sequence"/>
</dbReference>
<reference evidence="1 2" key="2">
    <citation type="submission" date="2019-04" db="EMBL/GenBank/DDBJ databases">
        <title>The genome sequence of big-headed turtle.</title>
        <authorList>
            <person name="Gong S."/>
        </authorList>
    </citation>
    <scope>NUCLEOTIDE SEQUENCE [LARGE SCALE GENOMIC DNA]</scope>
    <source>
        <strain evidence="1">DO16091913</strain>
        <tissue evidence="1">Muscle</tissue>
    </source>
</reference>
<evidence type="ECO:0000313" key="1">
    <source>
        <dbReference type="EMBL" id="TFK05895.1"/>
    </source>
</evidence>
<reference evidence="1 2" key="1">
    <citation type="submission" date="2019-04" db="EMBL/GenBank/DDBJ databases">
        <title>Draft genome of the big-headed turtle Platysternon megacephalum.</title>
        <authorList>
            <person name="Gong S."/>
        </authorList>
    </citation>
    <scope>NUCLEOTIDE SEQUENCE [LARGE SCALE GENOMIC DNA]</scope>
    <source>
        <strain evidence="1">DO16091913</strain>
        <tissue evidence="1">Muscle</tissue>
    </source>
</reference>
<protein>
    <submittedName>
        <fullName evidence="1">Early endosome antigen 1</fullName>
    </submittedName>
</protein>
<proteinExistence type="predicted"/>
<accession>A0A4D9EBW4</accession>